<evidence type="ECO:0000259" key="11">
    <source>
        <dbReference type="Pfam" id="PF25994"/>
    </source>
</evidence>
<comment type="subcellular location">
    <subcellularLocation>
        <location evidence="1 9">Cell inner membrane</location>
        <topology evidence="1 9">Single-pass membrane protein</topology>
    </subcellularLocation>
</comment>
<evidence type="ECO:0000256" key="6">
    <source>
        <dbReference type="ARBA" id="ARBA00022692"/>
    </source>
</evidence>
<evidence type="ECO:0000256" key="3">
    <source>
        <dbReference type="ARBA" id="ARBA00022448"/>
    </source>
</evidence>
<keyword evidence="5 9" id="KW-0997">Cell inner membrane</keyword>
<evidence type="ECO:0000256" key="5">
    <source>
        <dbReference type="ARBA" id="ARBA00022519"/>
    </source>
</evidence>
<comment type="caution">
    <text evidence="13">The sequence shown here is derived from an EMBL/GenBank/DDBJ whole genome shotgun (WGS) entry which is preliminary data.</text>
</comment>
<dbReference type="InterPro" id="IPR058982">
    <property type="entry name" value="Beta-barrel_AprE"/>
</dbReference>
<keyword evidence="4 9" id="KW-1003">Cell membrane</keyword>
<accession>A0ABS7BKI4</accession>
<keyword evidence="6 9" id="KW-0812">Transmembrane</keyword>
<evidence type="ECO:0000256" key="9">
    <source>
        <dbReference type="RuleBase" id="RU365093"/>
    </source>
</evidence>
<keyword evidence="7 9" id="KW-1133">Transmembrane helix</keyword>
<evidence type="ECO:0000259" key="12">
    <source>
        <dbReference type="Pfam" id="PF26002"/>
    </source>
</evidence>
<keyword evidence="3 9" id="KW-0813">Transport</keyword>
<protein>
    <recommendedName>
        <fullName evidence="9">Membrane fusion protein (MFP) family protein</fullName>
    </recommendedName>
</protein>
<dbReference type="Pfam" id="PF25994">
    <property type="entry name" value="HH_AprE"/>
    <property type="match status" value="1"/>
</dbReference>
<dbReference type="Pfam" id="PF26002">
    <property type="entry name" value="Beta-barrel_AprE"/>
    <property type="match status" value="1"/>
</dbReference>
<feature type="domain" description="AprE-like long alpha-helical hairpin" evidence="11">
    <location>
        <begin position="95"/>
        <end position="287"/>
    </location>
</feature>
<feature type="coiled-coil region" evidence="10">
    <location>
        <begin position="217"/>
        <end position="270"/>
    </location>
</feature>
<comment type="similarity">
    <text evidence="2 9">Belongs to the membrane fusion protein (MFP) (TC 8.A.1) family.</text>
</comment>
<dbReference type="NCBIfam" id="TIGR01843">
    <property type="entry name" value="type_I_hlyD"/>
    <property type="match status" value="1"/>
</dbReference>
<proteinExistence type="inferred from homology"/>
<dbReference type="Proteomes" id="UP000759103">
    <property type="component" value="Unassembled WGS sequence"/>
</dbReference>
<keyword evidence="8 9" id="KW-0472">Membrane</keyword>
<evidence type="ECO:0000256" key="10">
    <source>
        <dbReference type="SAM" id="Coils"/>
    </source>
</evidence>
<dbReference type="RefSeq" id="WP_219747533.1">
    <property type="nucleotide sequence ID" value="NZ_JAHXZN010000001.1"/>
</dbReference>
<gene>
    <name evidence="13" type="ORF">KZ820_05235</name>
</gene>
<dbReference type="PRINTS" id="PR01490">
    <property type="entry name" value="RTXTOXIND"/>
</dbReference>
<feature type="transmembrane region" description="Helical" evidence="9">
    <location>
        <begin position="20"/>
        <end position="40"/>
    </location>
</feature>
<dbReference type="InterPro" id="IPR050739">
    <property type="entry name" value="MFP"/>
</dbReference>
<dbReference type="InterPro" id="IPR010129">
    <property type="entry name" value="T1SS_HlyD"/>
</dbReference>
<evidence type="ECO:0000256" key="8">
    <source>
        <dbReference type="ARBA" id="ARBA00023136"/>
    </source>
</evidence>
<evidence type="ECO:0000256" key="2">
    <source>
        <dbReference type="ARBA" id="ARBA00009477"/>
    </source>
</evidence>
<evidence type="ECO:0000313" key="13">
    <source>
        <dbReference type="EMBL" id="MBW6530132.1"/>
    </source>
</evidence>
<dbReference type="EMBL" id="JAHXZN010000001">
    <property type="protein sequence ID" value="MBW6530132.1"/>
    <property type="molecule type" value="Genomic_DNA"/>
</dbReference>
<reference evidence="13 14" key="1">
    <citation type="submission" date="2021-07" db="EMBL/GenBank/DDBJ databases">
        <title>Sphingomonas sp.</title>
        <authorList>
            <person name="Feng G."/>
            <person name="Li J."/>
            <person name="Pan M."/>
        </authorList>
    </citation>
    <scope>NUCLEOTIDE SEQUENCE [LARGE SCALE GENOMIC DNA]</scope>
    <source>
        <strain evidence="13 14">RRHST34</strain>
    </source>
</reference>
<evidence type="ECO:0000256" key="4">
    <source>
        <dbReference type="ARBA" id="ARBA00022475"/>
    </source>
</evidence>
<dbReference type="Gene3D" id="2.40.30.170">
    <property type="match status" value="1"/>
</dbReference>
<evidence type="ECO:0000256" key="7">
    <source>
        <dbReference type="ARBA" id="ARBA00022989"/>
    </source>
</evidence>
<feature type="domain" description="AprE-like beta-barrel" evidence="12">
    <location>
        <begin position="329"/>
        <end position="421"/>
    </location>
</feature>
<dbReference type="PANTHER" id="PTHR30386">
    <property type="entry name" value="MEMBRANE FUSION SUBUNIT OF EMRAB-TOLC MULTIDRUG EFFLUX PUMP"/>
    <property type="match status" value="1"/>
</dbReference>
<dbReference type="InterPro" id="IPR058781">
    <property type="entry name" value="HH_AprE-like"/>
</dbReference>
<organism evidence="13 14">
    <name type="scientific">Sphingomonas citri</name>
    <dbReference type="NCBI Taxonomy" id="2862499"/>
    <lineage>
        <taxon>Bacteria</taxon>
        <taxon>Pseudomonadati</taxon>
        <taxon>Pseudomonadota</taxon>
        <taxon>Alphaproteobacteria</taxon>
        <taxon>Sphingomonadales</taxon>
        <taxon>Sphingomonadaceae</taxon>
        <taxon>Sphingomonas</taxon>
    </lineage>
</organism>
<evidence type="ECO:0000313" key="14">
    <source>
        <dbReference type="Proteomes" id="UP000759103"/>
    </source>
</evidence>
<dbReference type="PANTHER" id="PTHR30386:SF17">
    <property type="entry name" value="ALKALINE PROTEASE SECRETION PROTEIN APRE"/>
    <property type="match status" value="1"/>
</dbReference>
<keyword evidence="14" id="KW-1185">Reference proteome</keyword>
<dbReference type="Gene3D" id="2.40.50.100">
    <property type="match status" value="1"/>
</dbReference>
<sequence>MASLPITDTVHLPADPRRDIRAGIVVATLFFVLFLGWAAFARLDAAAYAEGVLQVSGQRQTVQHRDGGVVQAILVREGERVRRGQLLIRLASPEVRATERALASQAIRLLAQRARLQAEQLGQGQIATPVEFASMPEEDKPEIALAMRLQQTELRARTATLAAQRDALGQRGAQSREQGRGYGEQVVSAQEQLRLLDAQLDALRPVAAKGFVSQTRLRELERMRAELQGQRGQYAASVAQTREAARESQIERLEAERTFSERTAADLRDVETKLGDVLPKLGAARDQLARTEIRSPATGAVVGLTVFTLGGVIAPGQKLMDVVPERTPLRIQARISPDDADDLNVGQRTLVKFPSLHERDLPELTGELTRLSADSFTDEKTGRSYFTGEVVVPPSQLRLLSSFRGKDFQLRAGMPAQVLIPLRKRTALDYAVEPLVGGFWASFREH</sequence>
<keyword evidence="10" id="KW-0175">Coiled coil</keyword>
<name>A0ABS7BKI4_9SPHN</name>
<evidence type="ECO:0000256" key="1">
    <source>
        <dbReference type="ARBA" id="ARBA00004377"/>
    </source>
</evidence>